<evidence type="ECO:0000313" key="1">
    <source>
        <dbReference type="EMBL" id="VEN44172.1"/>
    </source>
</evidence>
<dbReference type="AlphaFoldDB" id="A0A653C8D2"/>
<gene>
    <name evidence="1" type="ORF">CALMAC_LOCUS7069</name>
</gene>
<dbReference type="EMBL" id="CAACVG010007210">
    <property type="protein sequence ID" value="VEN44172.1"/>
    <property type="molecule type" value="Genomic_DNA"/>
</dbReference>
<sequence>MCNVKASIHAIYVSRERQISIKEDTKHTQKTIQKRCFLQPWNNVGFAAFVH</sequence>
<organism evidence="1 2">
    <name type="scientific">Callosobruchus maculatus</name>
    <name type="common">Southern cowpea weevil</name>
    <name type="synonym">Pulse bruchid</name>
    <dbReference type="NCBI Taxonomy" id="64391"/>
    <lineage>
        <taxon>Eukaryota</taxon>
        <taxon>Metazoa</taxon>
        <taxon>Ecdysozoa</taxon>
        <taxon>Arthropoda</taxon>
        <taxon>Hexapoda</taxon>
        <taxon>Insecta</taxon>
        <taxon>Pterygota</taxon>
        <taxon>Neoptera</taxon>
        <taxon>Endopterygota</taxon>
        <taxon>Coleoptera</taxon>
        <taxon>Polyphaga</taxon>
        <taxon>Cucujiformia</taxon>
        <taxon>Chrysomeloidea</taxon>
        <taxon>Chrysomelidae</taxon>
        <taxon>Bruchinae</taxon>
        <taxon>Bruchini</taxon>
        <taxon>Callosobruchus</taxon>
    </lineage>
</organism>
<proteinExistence type="predicted"/>
<accession>A0A653C8D2</accession>
<evidence type="ECO:0000313" key="2">
    <source>
        <dbReference type="Proteomes" id="UP000410492"/>
    </source>
</evidence>
<name>A0A653C8D2_CALMS</name>
<reference evidence="1 2" key="1">
    <citation type="submission" date="2019-01" db="EMBL/GenBank/DDBJ databases">
        <authorList>
            <person name="Sayadi A."/>
        </authorList>
    </citation>
    <scope>NUCLEOTIDE SEQUENCE [LARGE SCALE GENOMIC DNA]</scope>
</reference>
<protein>
    <submittedName>
        <fullName evidence="1">Uncharacterized protein</fullName>
    </submittedName>
</protein>
<keyword evidence="2" id="KW-1185">Reference proteome</keyword>
<dbReference type="Proteomes" id="UP000410492">
    <property type="component" value="Unassembled WGS sequence"/>
</dbReference>